<dbReference type="EMBL" id="QKKF02022824">
    <property type="protein sequence ID" value="RZF38097.1"/>
    <property type="molecule type" value="Genomic_DNA"/>
</dbReference>
<accession>A0A482WWX6</accession>
<dbReference type="AlphaFoldDB" id="A0A482WWX6"/>
<feature type="coiled-coil region" evidence="1">
    <location>
        <begin position="46"/>
        <end position="80"/>
    </location>
</feature>
<comment type="caution">
    <text evidence="2">The sequence shown here is derived from an EMBL/GenBank/DDBJ whole genome shotgun (WGS) entry which is preliminary data.</text>
</comment>
<organism evidence="2 3">
    <name type="scientific">Laodelphax striatellus</name>
    <name type="common">Small brown planthopper</name>
    <name type="synonym">Delphax striatella</name>
    <dbReference type="NCBI Taxonomy" id="195883"/>
    <lineage>
        <taxon>Eukaryota</taxon>
        <taxon>Metazoa</taxon>
        <taxon>Ecdysozoa</taxon>
        <taxon>Arthropoda</taxon>
        <taxon>Hexapoda</taxon>
        <taxon>Insecta</taxon>
        <taxon>Pterygota</taxon>
        <taxon>Neoptera</taxon>
        <taxon>Paraneoptera</taxon>
        <taxon>Hemiptera</taxon>
        <taxon>Auchenorrhyncha</taxon>
        <taxon>Fulgoroidea</taxon>
        <taxon>Delphacidae</taxon>
        <taxon>Criomorphinae</taxon>
        <taxon>Laodelphax</taxon>
    </lineage>
</organism>
<keyword evidence="1" id="KW-0175">Coiled coil</keyword>
<evidence type="ECO:0000313" key="2">
    <source>
        <dbReference type="EMBL" id="RZF38097.1"/>
    </source>
</evidence>
<name>A0A482WWX6_LAOST</name>
<dbReference type="Proteomes" id="UP000291343">
    <property type="component" value="Unassembled WGS sequence"/>
</dbReference>
<keyword evidence="3" id="KW-1185">Reference proteome</keyword>
<evidence type="ECO:0000256" key="1">
    <source>
        <dbReference type="SAM" id="Coils"/>
    </source>
</evidence>
<sequence length="107" mass="12667">MESAMVNLERSVKKTDGILDNIVWKLDEFEKEITDDTVKAQTEDTVMNLLDSVTQVREDYEHLRRELQQVQELQRSVRAKLRYKTTQVEKNMQELRLKLSQTAMNSH</sequence>
<dbReference type="SMR" id="A0A482WWX6"/>
<proteinExistence type="predicted"/>
<protein>
    <recommendedName>
        <fullName evidence="4">Ska2 N-terminal domain-containing protein</fullName>
    </recommendedName>
</protein>
<evidence type="ECO:0000313" key="3">
    <source>
        <dbReference type="Proteomes" id="UP000291343"/>
    </source>
</evidence>
<dbReference type="OrthoDB" id="8182512at2759"/>
<dbReference type="InParanoid" id="A0A482WWX6"/>
<reference evidence="2 3" key="1">
    <citation type="journal article" date="2017" name="Gigascience">
        <title>Genome sequence of the small brown planthopper, Laodelphax striatellus.</title>
        <authorList>
            <person name="Zhu J."/>
            <person name="Jiang F."/>
            <person name="Wang X."/>
            <person name="Yang P."/>
            <person name="Bao Y."/>
            <person name="Zhao W."/>
            <person name="Wang W."/>
            <person name="Lu H."/>
            <person name="Wang Q."/>
            <person name="Cui N."/>
            <person name="Li J."/>
            <person name="Chen X."/>
            <person name="Luo L."/>
            <person name="Yu J."/>
            <person name="Kang L."/>
            <person name="Cui F."/>
        </authorList>
    </citation>
    <scope>NUCLEOTIDE SEQUENCE [LARGE SCALE GENOMIC DNA]</scope>
    <source>
        <strain evidence="2">Lst14</strain>
    </source>
</reference>
<dbReference type="STRING" id="195883.A0A482WWX6"/>
<evidence type="ECO:0008006" key="4">
    <source>
        <dbReference type="Google" id="ProtNLM"/>
    </source>
</evidence>
<gene>
    <name evidence="2" type="ORF">LSTR_LSTR006496</name>
</gene>
<dbReference type="Gene3D" id="6.10.250.1380">
    <property type="match status" value="1"/>
</dbReference>